<dbReference type="Gene3D" id="1.10.3660.10">
    <property type="entry name" value="6-phosphogluconate dehydrogenase C-terminal like domain"/>
    <property type="match status" value="1"/>
</dbReference>
<accession>A0A0D0JCQ3</accession>
<dbReference type="PANTHER" id="PTHR21363:SF0">
    <property type="entry name" value="PREPHENATE DEHYDROGENASE [NADP(+)]"/>
    <property type="match status" value="1"/>
</dbReference>
<proteinExistence type="inferred from homology"/>
<evidence type="ECO:0000256" key="5">
    <source>
        <dbReference type="ARBA" id="ARBA00022605"/>
    </source>
</evidence>
<comment type="similarity">
    <text evidence="2">Belongs to the prephenate/arogenate dehydrogenase family.</text>
</comment>
<dbReference type="Pfam" id="PF20463">
    <property type="entry name" value="PDH_C"/>
    <property type="match status" value="1"/>
</dbReference>
<keyword evidence="6" id="KW-0560">Oxidoreductase</keyword>
<dbReference type="InterPro" id="IPR036291">
    <property type="entry name" value="NAD(P)-bd_dom_sf"/>
</dbReference>
<name>A0A0D0JCQ3_AGRTU</name>
<dbReference type="GO" id="GO:0004665">
    <property type="term" value="F:prephenate dehydrogenase (NADP+) activity"/>
    <property type="evidence" value="ECO:0007669"/>
    <property type="project" value="InterPro"/>
</dbReference>
<comment type="caution">
    <text evidence="11">The sequence shown here is derived from an EMBL/GenBank/DDBJ whole genome shotgun (WGS) entry which is preliminary data.</text>
</comment>
<evidence type="ECO:0000256" key="1">
    <source>
        <dbReference type="ARBA" id="ARBA00005067"/>
    </source>
</evidence>
<dbReference type="PROSITE" id="PS51176">
    <property type="entry name" value="PDH_ADH"/>
    <property type="match status" value="1"/>
</dbReference>
<evidence type="ECO:0000256" key="3">
    <source>
        <dbReference type="ARBA" id="ARBA00012068"/>
    </source>
</evidence>
<evidence type="ECO:0000256" key="6">
    <source>
        <dbReference type="ARBA" id="ARBA00023002"/>
    </source>
</evidence>
<reference evidence="11 12" key="1">
    <citation type="submission" date="2014-12" db="EMBL/GenBank/DDBJ databases">
        <title>16Stimator: statistical estimation of ribosomal gene copy numbers from draft genome assemblies.</title>
        <authorList>
            <person name="Perisin M.A."/>
            <person name="Vetter M."/>
            <person name="Gilbert J.A."/>
            <person name="Bergelson J."/>
        </authorList>
    </citation>
    <scope>NUCLEOTIDE SEQUENCE [LARGE SCALE GENOMIC DNA]</scope>
    <source>
        <strain evidence="11 12">MEJ076</strain>
    </source>
</reference>
<dbReference type="GO" id="GO:0070403">
    <property type="term" value="F:NAD+ binding"/>
    <property type="evidence" value="ECO:0007669"/>
    <property type="project" value="InterPro"/>
</dbReference>
<evidence type="ECO:0000256" key="2">
    <source>
        <dbReference type="ARBA" id="ARBA00007964"/>
    </source>
</evidence>
<dbReference type="InterPro" id="IPR050812">
    <property type="entry name" value="Preph/Arog_dehydrog"/>
</dbReference>
<sequence>MSDILFERIALIGIGLIGSSIARDIKELGLAGEVVISTRSEETLKRAEELELGTAYTTSPAKAVEGADLVIVSVPVGASEMVAQQIAPHLKAGAIVTDVGSTKASVIAQMAPHMPDHVHFIPGHPLAGTEKSGPDAGFSGLFRDRWCIFTPLADTDPQALAALRQFWEKLGSRIDEMDPEHHDKVLAIVSHLPHIIAYNIVGTADDLGTVTESEVIKYSASGFRDFTRLAASDPTMWRDVCLHNKDAILEMLARFSEDLAYLQRAIRWGEGDKLFELFSRTRNIRRSIVQAGQDVDTPDFGRHTLDQKK</sequence>
<gene>
    <name evidence="11" type="ORF">RU07_06630</name>
</gene>
<dbReference type="Gene3D" id="3.40.50.720">
    <property type="entry name" value="NAD(P)-binding Rossmann-like Domain"/>
    <property type="match status" value="1"/>
</dbReference>
<dbReference type="InterPro" id="IPR003099">
    <property type="entry name" value="Prephen_DH"/>
</dbReference>
<dbReference type="Pfam" id="PF02153">
    <property type="entry name" value="PDH_N"/>
    <property type="match status" value="1"/>
</dbReference>
<dbReference type="FunFam" id="1.10.3660.10:FF:000003">
    <property type="entry name" value="Prephenate dehydrogenase"/>
    <property type="match status" value="1"/>
</dbReference>
<dbReference type="EC" id="1.3.1.12" evidence="3"/>
<keyword evidence="7" id="KW-0520">NAD</keyword>
<comment type="pathway">
    <text evidence="1">Amino-acid biosynthesis; L-tyrosine biosynthesis; (4-hydroxyphenyl)pyruvate from prephenate (NAD(+) route): step 1/1.</text>
</comment>
<evidence type="ECO:0000313" key="11">
    <source>
        <dbReference type="EMBL" id="KIQ03687.1"/>
    </source>
</evidence>
<dbReference type="SUPFAM" id="SSF48179">
    <property type="entry name" value="6-phosphogluconate dehydrogenase C-terminal domain-like"/>
    <property type="match status" value="1"/>
</dbReference>
<keyword evidence="8" id="KW-0057">Aromatic amino acid biosynthesis</keyword>
<dbReference type="OrthoDB" id="9802008at2"/>
<feature type="domain" description="Prephenate/arogenate dehydrogenase" evidence="10">
    <location>
        <begin position="7"/>
        <end position="296"/>
    </location>
</feature>
<dbReference type="SUPFAM" id="SSF51735">
    <property type="entry name" value="NAD(P)-binding Rossmann-fold domains"/>
    <property type="match status" value="1"/>
</dbReference>
<comment type="catalytic activity">
    <reaction evidence="9">
        <text>prephenate + NAD(+) = 3-(4-hydroxyphenyl)pyruvate + CO2 + NADH</text>
        <dbReference type="Rhea" id="RHEA:13869"/>
        <dbReference type="ChEBI" id="CHEBI:16526"/>
        <dbReference type="ChEBI" id="CHEBI:29934"/>
        <dbReference type="ChEBI" id="CHEBI:36242"/>
        <dbReference type="ChEBI" id="CHEBI:57540"/>
        <dbReference type="ChEBI" id="CHEBI:57945"/>
        <dbReference type="EC" id="1.3.1.12"/>
    </reaction>
</comment>
<dbReference type="InterPro" id="IPR046826">
    <property type="entry name" value="PDH_N"/>
</dbReference>
<dbReference type="AlphaFoldDB" id="A0A0D0JCQ3"/>
<dbReference type="EMBL" id="JXQV01000006">
    <property type="protein sequence ID" value="KIQ03687.1"/>
    <property type="molecule type" value="Genomic_DNA"/>
</dbReference>
<organism evidence="11 12">
    <name type="scientific">Agrobacterium tumefaciens</name>
    <dbReference type="NCBI Taxonomy" id="358"/>
    <lineage>
        <taxon>Bacteria</taxon>
        <taxon>Pseudomonadati</taxon>
        <taxon>Pseudomonadota</taxon>
        <taxon>Alphaproteobacteria</taxon>
        <taxon>Hyphomicrobiales</taxon>
        <taxon>Rhizobiaceae</taxon>
        <taxon>Rhizobium/Agrobacterium group</taxon>
        <taxon>Agrobacterium</taxon>
        <taxon>Agrobacterium tumefaciens complex</taxon>
    </lineage>
</organism>
<dbReference type="NCBIfam" id="NF005694">
    <property type="entry name" value="PRK07502.1"/>
    <property type="match status" value="1"/>
</dbReference>
<dbReference type="FunFam" id="3.40.50.720:FF:000208">
    <property type="entry name" value="Prephenate dehydrogenase"/>
    <property type="match status" value="1"/>
</dbReference>
<evidence type="ECO:0000256" key="9">
    <source>
        <dbReference type="ARBA" id="ARBA00049260"/>
    </source>
</evidence>
<dbReference type="InterPro" id="IPR008927">
    <property type="entry name" value="6-PGluconate_DH-like_C_sf"/>
</dbReference>
<dbReference type="GO" id="GO:0006571">
    <property type="term" value="P:tyrosine biosynthetic process"/>
    <property type="evidence" value="ECO:0007669"/>
    <property type="project" value="UniProtKB-KW"/>
</dbReference>
<dbReference type="PANTHER" id="PTHR21363">
    <property type="entry name" value="PREPHENATE DEHYDROGENASE"/>
    <property type="match status" value="1"/>
</dbReference>
<dbReference type="Proteomes" id="UP000035017">
    <property type="component" value="Unassembled WGS sequence"/>
</dbReference>
<protein>
    <recommendedName>
        <fullName evidence="3">prephenate dehydrogenase</fullName>
        <ecNumber evidence="3">1.3.1.12</ecNumber>
    </recommendedName>
</protein>
<dbReference type="GO" id="GO:0008977">
    <property type="term" value="F:prephenate dehydrogenase (NAD+) activity"/>
    <property type="evidence" value="ECO:0007669"/>
    <property type="project" value="UniProtKB-EC"/>
</dbReference>
<dbReference type="InterPro" id="IPR046825">
    <property type="entry name" value="PDH_C"/>
</dbReference>
<keyword evidence="5" id="KW-0028">Amino-acid biosynthesis</keyword>
<evidence type="ECO:0000259" key="10">
    <source>
        <dbReference type="PROSITE" id="PS51176"/>
    </source>
</evidence>
<evidence type="ECO:0000256" key="4">
    <source>
        <dbReference type="ARBA" id="ARBA00022498"/>
    </source>
</evidence>
<evidence type="ECO:0000313" key="12">
    <source>
        <dbReference type="Proteomes" id="UP000035017"/>
    </source>
</evidence>
<evidence type="ECO:0000256" key="8">
    <source>
        <dbReference type="ARBA" id="ARBA00023141"/>
    </source>
</evidence>
<keyword evidence="4" id="KW-0827">Tyrosine biosynthesis</keyword>
<evidence type="ECO:0000256" key="7">
    <source>
        <dbReference type="ARBA" id="ARBA00023027"/>
    </source>
</evidence>